<accession>A0ABR0LSK3</accession>
<dbReference type="Proteomes" id="UP001357485">
    <property type="component" value="Unassembled WGS sequence"/>
</dbReference>
<keyword evidence="3" id="KW-1185">Reference proteome</keyword>
<evidence type="ECO:0000259" key="1">
    <source>
        <dbReference type="Pfam" id="PF17137"/>
    </source>
</evidence>
<dbReference type="Gene3D" id="2.60.40.1180">
    <property type="entry name" value="Golgi alpha-mannosidase II"/>
    <property type="match status" value="1"/>
</dbReference>
<keyword evidence="2" id="KW-0326">Glycosidase</keyword>
<dbReference type="InterPro" id="IPR013780">
    <property type="entry name" value="Glyco_hydro_b"/>
</dbReference>
<protein>
    <submittedName>
        <fullName evidence="2">Glucosidase II</fullName>
        <ecNumber evidence="2">3.2.1.84</ecNumber>
    </submittedName>
</protein>
<gene>
    <name evidence="2" type="primary">ROT2_1</name>
    <name evidence="2" type="ORF">LTR16_000225</name>
</gene>
<dbReference type="Pfam" id="PF17137">
    <property type="entry name" value="DUF5110"/>
    <property type="match status" value="1"/>
</dbReference>
<feature type="domain" description="DUF5110" evidence="1">
    <location>
        <begin position="7"/>
        <end position="50"/>
    </location>
</feature>
<evidence type="ECO:0000313" key="2">
    <source>
        <dbReference type="EMBL" id="KAK5202142.1"/>
    </source>
</evidence>
<organism evidence="2 3">
    <name type="scientific">Cryomyces antarcticus</name>
    <dbReference type="NCBI Taxonomy" id="329879"/>
    <lineage>
        <taxon>Eukaryota</taxon>
        <taxon>Fungi</taxon>
        <taxon>Dikarya</taxon>
        <taxon>Ascomycota</taxon>
        <taxon>Pezizomycotina</taxon>
        <taxon>Dothideomycetes</taxon>
        <taxon>Dothideomycetes incertae sedis</taxon>
        <taxon>Cryomyces</taxon>
    </lineage>
</organism>
<proteinExistence type="predicted"/>
<reference evidence="2 3" key="1">
    <citation type="submission" date="2023-08" db="EMBL/GenBank/DDBJ databases">
        <title>Black Yeasts Isolated from many extreme environments.</title>
        <authorList>
            <person name="Coleine C."/>
            <person name="Stajich J.E."/>
            <person name="Selbmann L."/>
        </authorList>
    </citation>
    <scope>NUCLEOTIDE SEQUENCE [LARGE SCALE GENOMIC DNA]</scope>
    <source>
        <strain evidence="2 3">CCFEE 536</strain>
    </source>
</reference>
<dbReference type="InterPro" id="IPR033403">
    <property type="entry name" value="DUF5110"/>
</dbReference>
<dbReference type="GO" id="GO:0033919">
    <property type="term" value="F:glucan 1,3-alpha-glucosidase activity"/>
    <property type="evidence" value="ECO:0007669"/>
    <property type="project" value="UniProtKB-EC"/>
</dbReference>
<sequence>MKWDPFTLVVVLGKDGNADGTLYLDDGASFEYEAGAYMHRRFVFDYDAGVLRSEDLATEGKKTKDYLKAMARVRVEKVVVVGAPAKWKAVTQVEVNEEGDKSSGAKRMVGLSYHGPEGGKAAWAVVRDPGVGIGRGWSIAFAEAIESREAFATLFVHRGVLTQSARIYGLDCFAVQVRGSSVVPRATETHSPYVDAVRSVNRYR</sequence>
<comment type="caution">
    <text evidence="2">The sequence shown here is derived from an EMBL/GenBank/DDBJ whole genome shotgun (WGS) entry which is preliminary data.</text>
</comment>
<evidence type="ECO:0000313" key="3">
    <source>
        <dbReference type="Proteomes" id="UP001357485"/>
    </source>
</evidence>
<keyword evidence="2" id="KW-0378">Hydrolase</keyword>
<dbReference type="EC" id="3.2.1.84" evidence="2"/>
<name>A0ABR0LSK3_9PEZI</name>
<dbReference type="EMBL" id="JAVRRA010016416">
    <property type="protein sequence ID" value="KAK5202142.1"/>
    <property type="molecule type" value="Genomic_DNA"/>
</dbReference>